<protein>
    <recommendedName>
        <fullName evidence="3">DUF8175 domain-containing protein</fullName>
    </recommendedName>
</protein>
<dbReference type="InterPro" id="IPR058488">
    <property type="entry name" value="DUF8175"/>
</dbReference>
<name>A0ABT2HVA2_9MICO</name>
<feature type="region of interest" description="Disordered" evidence="1">
    <location>
        <begin position="55"/>
        <end position="82"/>
    </location>
</feature>
<feature type="domain" description="DUF8175" evidence="3">
    <location>
        <begin position="68"/>
        <end position="256"/>
    </location>
</feature>
<evidence type="ECO:0000259" key="3">
    <source>
        <dbReference type="Pfam" id="PF26526"/>
    </source>
</evidence>
<keyword evidence="2" id="KW-1133">Transmembrane helix</keyword>
<keyword evidence="2" id="KW-0812">Transmembrane</keyword>
<proteinExistence type="predicted"/>
<gene>
    <name evidence="4" type="ORF">M3D15_02615</name>
</gene>
<organism evidence="4 5">
    <name type="scientific">Pseudoclavibacter albus</name>
    <dbReference type="NCBI Taxonomy" id="272241"/>
    <lineage>
        <taxon>Bacteria</taxon>
        <taxon>Bacillati</taxon>
        <taxon>Actinomycetota</taxon>
        <taxon>Actinomycetes</taxon>
        <taxon>Micrococcales</taxon>
        <taxon>Microbacteriaceae</taxon>
        <taxon>Pseudoclavibacter</taxon>
    </lineage>
</organism>
<dbReference type="Proteomes" id="UP001525379">
    <property type="component" value="Unassembled WGS sequence"/>
</dbReference>
<reference evidence="4 5" key="1">
    <citation type="submission" date="2022-04" db="EMBL/GenBank/DDBJ databases">
        <title>Human microbiome associated bacterial genomes.</title>
        <authorList>
            <person name="Sandstrom S."/>
            <person name="Salamzade R."/>
            <person name="Kalan L.R."/>
        </authorList>
    </citation>
    <scope>NUCLEOTIDE SEQUENCE [LARGE SCALE GENOMIC DNA]</scope>
    <source>
        <strain evidence="5">p3-SID1799</strain>
    </source>
</reference>
<dbReference type="Pfam" id="PF26526">
    <property type="entry name" value="DUF8175"/>
    <property type="match status" value="1"/>
</dbReference>
<accession>A0ABT2HVA2</accession>
<evidence type="ECO:0000313" key="4">
    <source>
        <dbReference type="EMBL" id="MCT2042237.1"/>
    </source>
</evidence>
<dbReference type="EMBL" id="JALXSQ010000006">
    <property type="protein sequence ID" value="MCT2042237.1"/>
    <property type="molecule type" value="Genomic_DNA"/>
</dbReference>
<keyword evidence="5" id="KW-1185">Reference proteome</keyword>
<evidence type="ECO:0000256" key="1">
    <source>
        <dbReference type="SAM" id="MobiDB-lite"/>
    </source>
</evidence>
<evidence type="ECO:0000313" key="5">
    <source>
        <dbReference type="Proteomes" id="UP001525379"/>
    </source>
</evidence>
<evidence type="ECO:0000256" key="2">
    <source>
        <dbReference type="SAM" id="Phobius"/>
    </source>
</evidence>
<dbReference type="RefSeq" id="WP_260103839.1">
    <property type="nucleotide sequence ID" value="NZ_JALXSQ010000006.1"/>
</dbReference>
<sequence>MGDRFESTTRGDSNAAAMKPWWKTWPVLGVAALLVVLVLGGGGMILGSKLGEAGGSETVPAWPSSGDSEAAPATPAGDGEASVCGLTAREDEMGKLETEAPVTEWESLGNQLVTKKNETHGPGVVEDDGFRYCYARTPEGVLFAAANFFALGASADDERKSKIVDHLLVDNGRKDEFLNDKSSAGGTANTRVAAYSFTSYTADRASVNLVLDVQGKYGKGTVDFEWVDGDWRLSPPGGGPVVYNVEQVDNLAGFVPWGV</sequence>
<feature type="transmembrane region" description="Helical" evidence="2">
    <location>
        <begin position="25"/>
        <end position="46"/>
    </location>
</feature>
<comment type="caution">
    <text evidence="4">The sequence shown here is derived from an EMBL/GenBank/DDBJ whole genome shotgun (WGS) entry which is preliminary data.</text>
</comment>
<keyword evidence="2" id="KW-0472">Membrane</keyword>